<accession>A0BLU7</accession>
<protein>
    <submittedName>
        <fullName evidence="2">Uncharacterized protein</fullName>
    </submittedName>
</protein>
<dbReference type="InParanoid" id="A0BLU7"/>
<gene>
    <name evidence="2" type="ORF">GSPATT00030148001</name>
</gene>
<dbReference type="KEGG" id="ptm:GSPATT00030148001"/>
<dbReference type="HOGENOM" id="CLU_1690116_0_0_1"/>
<dbReference type="GeneID" id="5012696"/>
<evidence type="ECO:0000313" key="3">
    <source>
        <dbReference type="Proteomes" id="UP000000600"/>
    </source>
</evidence>
<dbReference type="eggNOG" id="ENOG502SS1C">
    <property type="taxonomic scope" value="Eukaryota"/>
</dbReference>
<feature type="region of interest" description="Disordered" evidence="1">
    <location>
        <begin position="1"/>
        <end position="32"/>
    </location>
</feature>
<proteinExistence type="predicted"/>
<dbReference type="OrthoDB" id="310278at2759"/>
<keyword evidence="3" id="KW-1185">Reference proteome</keyword>
<dbReference type="OMA" id="RCKYENT"/>
<name>A0BLU7_PARTE</name>
<evidence type="ECO:0000256" key="1">
    <source>
        <dbReference type="SAM" id="MobiDB-lite"/>
    </source>
</evidence>
<sequence>MPKETKGQQKGARSKYETTEQTETYRQQDAKEKKILGPKTKLDLEKLEPYFTQNNNYVGMFKKDAGKTDNSTAVAYSVTFHRNCQHPLDRLGIVENEYCQKCKKDKGFCPHKKGTHNTVKDQFQFPIISSAEIGWREPIDNVNWGYGVKQSFPNFNADFRNTTKKEEKEKK</sequence>
<dbReference type="AlphaFoldDB" id="A0BLU7"/>
<dbReference type="Proteomes" id="UP000000600">
    <property type="component" value="Unassembled WGS sequence"/>
</dbReference>
<organism evidence="2 3">
    <name type="scientific">Paramecium tetraurelia</name>
    <dbReference type="NCBI Taxonomy" id="5888"/>
    <lineage>
        <taxon>Eukaryota</taxon>
        <taxon>Sar</taxon>
        <taxon>Alveolata</taxon>
        <taxon>Ciliophora</taxon>
        <taxon>Intramacronucleata</taxon>
        <taxon>Oligohymenophorea</taxon>
        <taxon>Peniculida</taxon>
        <taxon>Parameciidae</taxon>
        <taxon>Paramecium</taxon>
    </lineage>
</organism>
<evidence type="ECO:0000313" key="2">
    <source>
        <dbReference type="EMBL" id="CAK59514.1"/>
    </source>
</evidence>
<reference evidence="2 3" key="1">
    <citation type="journal article" date="2006" name="Nature">
        <title>Global trends of whole-genome duplications revealed by the ciliate Paramecium tetraurelia.</title>
        <authorList>
            <consortium name="Genoscope"/>
            <person name="Aury J.-M."/>
            <person name="Jaillon O."/>
            <person name="Duret L."/>
            <person name="Noel B."/>
            <person name="Jubin C."/>
            <person name="Porcel B.M."/>
            <person name="Segurens B."/>
            <person name="Daubin V."/>
            <person name="Anthouard V."/>
            <person name="Aiach N."/>
            <person name="Arnaiz O."/>
            <person name="Billaut A."/>
            <person name="Beisson J."/>
            <person name="Blanc I."/>
            <person name="Bouhouche K."/>
            <person name="Camara F."/>
            <person name="Duharcourt S."/>
            <person name="Guigo R."/>
            <person name="Gogendeau D."/>
            <person name="Katinka M."/>
            <person name="Keller A.-M."/>
            <person name="Kissmehl R."/>
            <person name="Klotz C."/>
            <person name="Koll F."/>
            <person name="Le Moue A."/>
            <person name="Lepere C."/>
            <person name="Malinsky S."/>
            <person name="Nowacki M."/>
            <person name="Nowak J.K."/>
            <person name="Plattner H."/>
            <person name="Poulain J."/>
            <person name="Ruiz F."/>
            <person name="Serrano V."/>
            <person name="Zagulski M."/>
            <person name="Dessen P."/>
            <person name="Betermier M."/>
            <person name="Weissenbach J."/>
            <person name="Scarpelli C."/>
            <person name="Schachter V."/>
            <person name="Sperling L."/>
            <person name="Meyer E."/>
            <person name="Cohen J."/>
            <person name="Wincker P."/>
        </authorList>
    </citation>
    <scope>NUCLEOTIDE SEQUENCE [LARGE SCALE GENOMIC DNA]</scope>
    <source>
        <strain evidence="2 3">Stock d4-2</strain>
    </source>
</reference>
<dbReference type="EMBL" id="CT868003">
    <property type="protein sequence ID" value="CAK59514.1"/>
    <property type="molecule type" value="Genomic_DNA"/>
</dbReference>
<dbReference type="RefSeq" id="XP_001426912.1">
    <property type="nucleotide sequence ID" value="XM_001426875.1"/>
</dbReference>